<reference evidence="2 3" key="1">
    <citation type="submission" date="2019-07" db="EMBL/GenBank/DDBJ databases">
        <authorList>
            <person name="Kim J."/>
        </authorList>
    </citation>
    <scope>NUCLEOTIDE SEQUENCE [LARGE SCALE GENOMIC DNA]</scope>
    <source>
        <strain evidence="2 3">N4</strain>
    </source>
</reference>
<protein>
    <recommendedName>
        <fullName evidence="4">Lipoprotein</fullName>
    </recommendedName>
</protein>
<dbReference type="OrthoDB" id="2989577at2"/>
<comment type="caution">
    <text evidence="2">The sequence shown here is derived from an EMBL/GenBank/DDBJ whole genome shotgun (WGS) entry which is preliminary data.</text>
</comment>
<evidence type="ECO:0000313" key="3">
    <source>
        <dbReference type="Proteomes" id="UP000318102"/>
    </source>
</evidence>
<sequence>MKNIVSTLFIVALIITSLSACGNEKQSQAQQKKERNVYYGNFMLDTHYKSLEELAYDADLVAEIEVNANNHNISYIDPTFKTIEVKINNVLKGDSKIKSQAIRILEIASTVSENANKKNIVFLDKYEGPLADDVYVIVGVYQGMFKLDEANQVVYDADKYEGVKHFQASVEGLDKQSFEHRVQEAIKNASPPQPNIPQLSEAEKKLAEEEGHKMYLEDKKRLEEMKKKSVEEKQK</sequence>
<dbReference type="EMBL" id="VNJK01000002">
    <property type="protein sequence ID" value="TVX89571.1"/>
    <property type="molecule type" value="Genomic_DNA"/>
</dbReference>
<feature type="signal peptide" evidence="1">
    <location>
        <begin position="1"/>
        <end position="22"/>
    </location>
</feature>
<evidence type="ECO:0008006" key="4">
    <source>
        <dbReference type="Google" id="ProtNLM"/>
    </source>
</evidence>
<feature type="chain" id="PRO_5038555008" description="Lipoprotein" evidence="1">
    <location>
        <begin position="23"/>
        <end position="235"/>
    </location>
</feature>
<gene>
    <name evidence="2" type="ORF">FPZ44_17480</name>
</gene>
<name>A0A559IPK4_9BACL</name>
<dbReference type="Proteomes" id="UP000318102">
    <property type="component" value="Unassembled WGS sequence"/>
</dbReference>
<keyword evidence="1" id="KW-0732">Signal</keyword>
<organism evidence="2 3">
    <name type="scientific">Paenibacillus agilis</name>
    <dbReference type="NCBI Taxonomy" id="3020863"/>
    <lineage>
        <taxon>Bacteria</taxon>
        <taxon>Bacillati</taxon>
        <taxon>Bacillota</taxon>
        <taxon>Bacilli</taxon>
        <taxon>Bacillales</taxon>
        <taxon>Paenibacillaceae</taxon>
        <taxon>Paenibacillus</taxon>
    </lineage>
</organism>
<keyword evidence="3" id="KW-1185">Reference proteome</keyword>
<accession>A0A559IPK4</accession>
<proteinExistence type="predicted"/>
<evidence type="ECO:0000256" key="1">
    <source>
        <dbReference type="SAM" id="SignalP"/>
    </source>
</evidence>
<dbReference type="PROSITE" id="PS51257">
    <property type="entry name" value="PROKAR_LIPOPROTEIN"/>
    <property type="match status" value="1"/>
</dbReference>
<dbReference type="RefSeq" id="WP_144992197.1">
    <property type="nucleotide sequence ID" value="NZ_VNJK01000002.1"/>
</dbReference>
<evidence type="ECO:0000313" key="2">
    <source>
        <dbReference type="EMBL" id="TVX89571.1"/>
    </source>
</evidence>
<dbReference type="AlphaFoldDB" id="A0A559IPK4"/>